<proteinExistence type="predicted"/>
<dbReference type="RefSeq" id="WP_115832526.1">
    <property type="nucleotide sequence ID" value="NZ_QNUL01000017.1"/>
</dbReference>
<dbReference type="Proteomes" id="UP000256373">
    <property type="component" value="Unassembled WGS sequence"/>
</dbReference>
<evidence type="ECO:0000256" key="1">
    <source>
        <dbReference type="SAM" id="SignalP"/>
    </source>
</evidence>
<protein>
    <recommendedName>
        <fullName evidence="4">PepSY domain-containing protein</fullName>
    </recommendedName>
</protein>
<name>A0A3D8Y7P4_9BACT</name>
<dbReference type="Gene3D" id="3.10.450.360">
    <property type="match status" value="1"/>
</dbReference>
<dbReference type="EMBL" id="QNUL01000017">
    <property type="protein sequence ID" value="REA59069.1"/>
    <property type="molecule type" value="Genomic_DNA"/>
</dbReference>
<comment type="caution">
    <text evidence="2">The sequence shown here is derived from an EMBL/GenBank/DDBJ whole genome shotgun (WGS) entry which is preliminary data.</text>
</comment>
<evidence type="ECO:0008006" key="4">
    <source>
        <dbReference type="Google" id="ProtNLM"/>
    </source>
</evidence>
<evidence type="ECO:0000313" key="3">
    <source>
        <dbReference type="Proteomes" id="UP000256373"/>
    </source>
</evidence>
<feature type="chain" id="PRO_5017817124" description="PepSY domain-containing protein" evidence="1">
    <location>
        <begin position="22"/>
        <end position="101"/>
    </location>
</feature>
<keyword evidence="1" id="KW-0732">Signal</keyword>
<sequence>MKKLIISAFAVSLISFASVQANDLVTQNTIITVTQEKVAVKPEDLPEPVKTALAGDAYSGWEVTGAFLVTKEDNSQHFEIAVKKGDETATVNLDKDGKKVE</sequence>
<reference evidence="2 3" key="1">
    <citation type="submission" date="2018-07" db="EMBL/GenBank/DDBJ databases">
        <title>Dyadobacter roseus sp. nov., isolated from rose rhizosphere soil.</title>
        <authorList>
            <person name="Chen L."/>
        </authorList>
    </citation>
    <scope>NUCLEOTIDE SEQUENCE [LARGE SCALE GENOMIC DNA]</scope>
    <source>
        <strain evidence="2 3">RS19</strain>
    </source>
</reference>
<dbReference type="AlphaFoldDB" id="A0A3D8Y7P4"/>
<gene>
    <name evidence="2" type="ORF">DSL64_19115</name>
</gene>
<keyword evidence="3" id="KW-1185">Reference proteome</keyword>
<feature type="signal peptide" evidence="1">
    <location>
        <begin position="1"/>
        <end position="21"/>
    </location>
</feature>
<dbReference type="OrthoDB" id="826125at2"/>
<evidence type="ECO:0000313" key="2">
    <source>
        <dbReference type="EMBL" id="REA59069.1"/>
    </source>
</evidence>
<organism evidence="2 3">
    <name type="scientific">Dyadobacter luteus</name>
    <dbReference type="NCBI Taxonomy" id="2259619"/>
    <lineage>
        <taxon>Bacteria</taxon>
        <taxon>Pseudomonadati</taxon>
        <taxon>Bacteroidota</taxon>
        <taxon>Cytophagia</taxon>
        <taxon>Cytophagales</taxon>
        <taxon>Spirosomataceae</taxon>
        <taxon>Dyadobacter</taxon>
    </lineage>
</organism>
<accession>A0A3D8Y7P4</accession>